<comment type="subcellular location">
    <subcellularLocation>
        <location evidence="6">Preautophagosomal structure membrane</location>
        <topology evidence="6">Peripheral membrane protein</topology>
    </subcellularLocation>
    <subcellularLocation>
        <location evidence="6">Vacuole membrane</location>
        <topology evidence="6">Peripheral membrane protein</topology>
    </subcellularLocation>
    <text evidence="6">During pexophagy, accumulates in the vacuolar membrane region, where the peroxisomes contact the vacuole.</text>
</comment>
<dbReference type="GO" id="GO:0015031">
    <property type="term" value="P:protein transport"/>
    <property type="evidence" value="ECO:0007669"/>
    <property type="project" value="UniProtKB-KW"/>
</dbReference>
<dbReference type="GO" id="GO:0005774">
    <property type="term" value="C:vacuolar membrane"/>
    <property type="evidence" value="ECO:0007669"/>
    <property type="project" value="UniProtKB-SubCell"/>
</dbReference>
<dbReference type="GO" id="GO:0034045">
    <property type="term" value="C:phagophore assembly site membrane"/>
    <property type="evidence" value="ECO:0007669"/>
    <property type="project" value="UniProtKB-SubCell"/>
</dbReference>
<keyword evidence="6" id="KW-0926">Vacuole</keyword>
<evidence type="ECO:0000256" key="5">
    <source>
        <dbReference type="ARBA" id="ARBA00023054"/>
    </source>
</evidence>
<dbReference type="Pfam" id="PF04108">
    <property type="entry name" value="ATG17_like"/>
    <property type="match status" value="1"/>
</dbReference>
<dbReference type="GO" id="GO:1990316">
    <property type="term" value="C:Atg1/ULK1 kinase complex"/>
    <property type="evidence" value="ECO:0007669"/>
    <property type="project" value="TreeGrafter"/>
</dbReference>
<dbReference type="EMBL" id="KN837179">
    <property type="protein sequence ID" value="KIJ36373.1"/>
    <property type="molecule type" value="Genomic_DNA"/>
</dbReference>
<evidence type="ECO:0000256" key="3">
    <source>
        <dbReference type="ARBA" id="ARBA00022927"/>
    </source>
</evidence>
<accession>A0A0C9U0V4</accession>
<protein>
    <recommendedName>
        <fullName evidence="6">Autophagy-related protein 11</fullName>
    </recommendedName>
</protein>
<feature type="compositionally biased region" description="Low complexity" evidence="8">
    <location>
        <begin position="1452"/>
        <end position="1466"/>
    </location>
</feature>
<evidence type="ECO:0000256" key="8">
    <source>
        <dbReference type="SAM" id="MobiDB-lite"/>
    </source>
</evidence>
<feature type="compositionally biased region" description="Basic and acidic residues" evidence="8">
    <location>
        <begin position="1492"/>
        <end position="1505"/>
    </location>
</feature>
<feature type="coiled-coil region" evidence="7">
    <location>
        <begin position="703"/>
        <end position="744"/>
    </location>
</feature>
<comment type="similarity">
    <text evidence="1 6">Belongs to the ATG11 family.</text>
</comment>
<feature type="compositionally biased region" description="Pro residues" evidence="8">
    <location>
        <begin position="1141"/>
        <end position="1154"/>
    </location>
</feature>
<keyword evidence="6" id="KW-0472">Membrane</keyword>
<feature type="region of interest" description="Disordered" evidence="8">
    <location>
        <begin position="1038"/>
        <end position="1412"/>
    </location>
</feature>
<feature type="domain" description="Autophagy protein ATG17-like" evidence="9">
    <location>
        <begin position="128"/>
        <end position="433"/>
    </location>
</feature>
<dbReference type="GO" id="GO:0034517">
    <property type="term" value="P:ribophagy"/>
    <property type="evidence" value="ECO:0007669"/>
    <property type="project" value="TreeGrafter"/>
</dbReference>
<dbReference type="HOGENOM" id="CLU_004046_0_0_1"/>
<comment type="function">
    <text evidence="6">Involved in cytoplasm to vacuole transport (Cvt), pexophagy, mitophagy and nucleophagy. Recruits mitochondria for their selective degradation via autophagy (mitophagy) during starvation. Works as scaffold proteins that recruit ATG proteins to the pre-autophagosome (PAS), the site of vesicle/autophagosome formation. Required for the Cvt vesicles completion.</text>
</comment>
<evidence type="ECO:0000256" key="2">
    <source>
        <dbReference type="ARBA" id="ARBA00022448"/>
    </source>
</evidence>
<evidence type="ECO:0000256" key="6">
    <source>
        <dbReference type="RuleBase" id="RU367075"/>
    </source>
</evidence>
<feature type="coiled-coil region" evidence="7">
    <location>
        <begin position="771"/>
        <end position="819"/>
    </location>
</feature>
<dbReference type="PANTHER" id="PTHR13222:SF1">
    <property type="entry name" value="RB1-INDUCIBLE COILED-COIL PROTEIN 1"/>
    <property type="match status" value="1"/>
</dbReference>
<gene>
    <name evidence="11" type="ORF">M422DRAFT_212340</name>
</gene>
<feature type="domain" description="Autophagy-related protein 11 C-terminal" evidence="10">
    <location>
        <begin position="923"/>
        <end position="1035"/>
    </location>
</feature>
<reference evidence="11 12" key="1">
    <citation type="submission" date="2014-06" db="EMBL/GenBank/DDBJ databases">
        <title>Evolutionary Origins and Diversification of the Mycorrhizal Mutualists.</title>
        <authorList>
            <consortium name="DOE Joint Genome Institute"/>
            <consortium name="Mycorrhizal Genomics Consortium"/>
            <person name="Kohler A."/>
            <person name="Kuo A."/>
            <person name="Nagy L.G."/>
            <person name="Floudas D."/>
            <person name="Copeland A."/>
            <person name="Barry K.W."/>
            <person name="Cichocki N."/>
            <person name="Veneault-Fourrey C."/>
            <person name="LaButti K."/>
            <person name="Lindquist E.A."/>
            <person name="Lipzen A."/>
            <person name="Lundell T."/>
            <person name="Morin E."/>
            <person name="Murat C."/>
            <person name="Riley R."/>
            <person name="Ohm R."/>
            <person name="Sun H."/>
            <person name="Tunlid A."/>
            <person name="Henrissat B."/>
            <person name="Grigoriev I.V."/>
            <person name="Hibbett D.S."/>
            <person name="Martin F."/>
        </authorList>
    </citation>
    <scope>NUCLEOTIDE SEQUENCE [LARGE SCALE GENOMIC DNA]</scope>
    <source>
        <strain evidence="11 12">SS14</strain>
    </source>
</reference>
<feature type="region of interest" description="Disordered" evidence="8">
    <location>
        <begin position="1425"/>
        <end position="1505"/>
    </location>
</feature>
<dbReference type="GO" id="GO:0000422">
    <property type="term" value="P:autophagy of mitochondrion"/>
    <property type="evidence" value="ECO:0007669"/>
    <property type="project" value="TreeGrafter"/>
</dbReference>
<dbReference type="Proteomes" id="UP000054279">
    <property type="component" value="Unassembled WGS sequence"/>
</dbReference>
<evidence type="ECO:0000313" key="11">
    <source>
        <dbReference type="EMBL" id="KIJ36373.1"/>
    </source>
</evidence>
<dbReference type="GO" id="GO:0060090">
    <property type="term" value="F:molecular adaptor activity"/>
    <property type="evidence" value="ECO:0007669"/>
    <property type="project" value="TreeGrafter"/>
</dbReference>
<dbReference type="InterPro" id="IPR019460">
    <property type="entry name" value="Atg11_C"/>
</dbReference>
<evidence type="ECO:0000259" key="10">
    <source>
        <dbReference type="Pfam" id="PF10377"/>
    </source>
</evidence>
<dbReference type="InterPro" id="IPR040040">
    <property type="entry name" value="ATG11"/>
</dbReference>
<dbReference type="GO" id="GO:0061709">
    <property type="term" value="P:reticulophagy"/>
    <property type="evidence" value="ECO:0007669"/>
    <property type="project" value="TreeGrafter"/>
</dbReference>
<proteinExistence type="inferred from homology"/>
<feature type="compositionally biased region" description="Polar residues" evidence="8">
    <location>
        <begin position="1428"/>
        <end position="1451"/>
    </location>
</feature>
<evidence type="ECO:0000256" key="1">
    <source>
        <dbReference type="ARBA" id="ARBA00009729"/>
    </source>
</evidence>
<keyword evidence="12" id="KW-1185">Reference proteome</keyword>
<dbReference type="PANTHER" id="PTHR13222">
    <property type="entry name" value="RB1-INDUCIBLE COILED-COIL"/>
    <property type="match status" value="1"/>
</dbReference>
<dbReference type="GO" id="GO:0034727">
    <property type="term" value="P:piecemeal microautophagy of the nucleus"/>
    <property type="evidence" value="ECO:0007669"/>
    <property type="project" value="TreeGrafter"/>
</dbReference>
<keyword evidence="3 6" id="KW-0653">Protein transport</keyword>
<organism evidence="11 12">
    <name type="scientific">Sphaerobolus stellatus (strain SS14)</name>
    <dbReference type="NCBI Taxonomy" id="990650"/>
    <lineage>
        <taxon>Eukaryota</taxon>
        <taxon>Fungi</taxon>
        <taxon>Dikarya</taxon>
        <taxon>Basidiomycota</taxon>
        <taxon>Agaricomycotina</taxon>
        <taxon>Agaricomycetes</taxon>
        <taxon>Phallomycetidae</taxon>
        <taxon>Geastrales</taxon>
        <taxon>Sphaerobolaceae</taxon>
        <taxon>Sphaerobolus</taxon>
    </lineage>
</organism>
<dbReference type="Pfam" id="PF10377">
    <property type="entry name" value="ATG11"/>
    <property type="match status" value="1"/>
</dbReference>
<name>A0A0C9U0V4_SPHS4</name>
<evidence type="ECO:0000256" key="4">
    <source>
        <dbReference type="ARBA" id="ARBA00023006"/>
    </source>
</evidence>
<feature type="compositionally biased region" description="Low complexity" evidence="8">
    <location>
        <begin position="1171"/>
        <end position="1198"/>
    </location>
</feature>
<keyword evidence="5 7" id="KW-0175">Coiled coil</keyword>
<evidence type="ECO:0000313" key="12">
    <source>
        <dbReference type="Proteomes" id="UP000054279"/>
    </source>
</evidence>
<keyword evidence="2 6" id="KW-0813">Transport</keyword>
<feature type="compositionally biased region" description="Low complexity" evidence="8">
    <location>
        <begin position="1386"/>
        <end position="1412"/>
    </location>
</feature>
<dbReference type="GO" id="GO:0000045">
    <property type="term" value="P:autophagosome assembly"/>
    <property type="evidence" value="ECO:0007669"/>
    <property type="project" value="UniProtKB-UniRule"/>
</dbReference>
<evidence type="ECO:0000256" key="7">
    <source>
        <dbReference type="SAM" id="Coils"/>
    </source>
</evidence>
<feature type="coiled-coil region" evidence="7">
    <location>
        <begin position="619"/>
        <end position="674"/>
    </location>
</feature>
<dbReference type="GO" id="GO:1903599">
    <property type="term" value="P:positive regulation of autophagy of mitochondrion"/>
    <property type="evidence" value="ECO:0007669"/>
    <property type="project" value="UniProtKB-UniRule"/>
</dbReference>
<dbReference type="OrthoDB" id="447953at2759"/>
<comment type="subunit">
    <text evidence="6">Homodimer.</text>
</comment>
<keyword evidence="4 6" id="KW-0072">Autophagy</keyword>
<feature type="compositionally biased region" description="Low complexity" evidence="8">
    <location>
        <begin position="1292"/>
        <end position="1314"/>
    </location>
</feature>
<dbReference type="InterPro" id="IPR045326">
    <property type="entry name" value="ATG17-like_dom"/>
</dbReference>
<sequence length="1505" mass="166250">MQIYRAEDGEAFQVNYTLRDIERLGSLERFLYDITGVEEDAVLAYLSDGHRLRNENLRDLAGSSDQSIFVFNKHYLDYELEDVLAQLRIESSLQPEIPSMPAISMMHSLAYFHCIDITSSTLESLGGTAADHHDFIVRVLGTIHVQREALRIASTSLDLNVLSISDVFEGFAGGARRELDKQASLLESLDLDLEVISKIKIHPELLSAPVRRAITAGEKARTLGDYVANGKMRQVADVCAKAHDELKKRFDSAESTMNQLTSGADEVRASATNASLIEEAELCSKRAQEASERISDIKAQLQEPRTDENELFEELHKLDIVLRDEVQLISDLKNKSTATIIHALKHVSQLYNHLVTLPQTLSTLQTDFRGKTSFSHIERLHKMLYAYGATLVEIVRRKEFSRFFSQKAQLIAEVMAKLSSSERKQRQIFRGEVHGQLPFEAKGLGFDDAVLAMEITSNGMGGGNTYSIEREDLMILLDEIDKMERSHSGSALNGGSFNVNSLTETRTKLEKLIMRMDSLETSFDKMVEKTIFSASRILLPRRQPTDHTDGEFQELVEQLHELQDIKTEQERQFDEERHALQSEIERLHAELQEVHVLANENEQRAVSLNDDLLKAKWEAEEQTEKRGEANRTIEAQQEEIEALKQQLREAEKGYKEREEEVETLKSELVAVKVDAEANRRLEREAVESLMQVVAEKQLLSVELEDTRKRETELKDDLEGTKRELEEFSQRFKEAEEEHERRMRTQTMEADRMLRDVIAEADGDRAVLEHQCVQLRALSEGAEQQLQEARTEVEVVQADISGLREELQRAEHELAGVREMETVLKSEVEVAHTHTFEARKRAEDMQRTIKDLLKISTAFRDSHCKAYATAQSSSSSSKSIANLAESAALVKPFIEPSPIDLEDIPAALQILSEYDPATLPEAVTRMASTIRKWQKQCKEYRDRARAKISFRNFAKGDLALFLPTRNSISKPWAAFNVSFPHYFLQSSGNLAEQLKTREWIVARITSITEQVVDPKDSSTNPYGLSDGTKFYMLQVEDWTQSSSRRRSSPPKMNNNAETTAEGIESTDVTPTPITPTTVTSSATASFPRTENVSSVSPAARQALLGTRQRTYSAPAPTEGSSLSRLVARDTPPIQEVVERISPSPPGRFPPSPSPVRRPSSPLARVASPPQILSPVPVTRPVSPLVRSSSPLARPASPVPQASSPLVDRVRVSPIPSPSHSRPSSPLATPVHAQGHTSSPLASAKEISRAELSGKETPTSFTETAARAIPTRPANLPPPPSSSSPHAAGNLPLSHATSRRSSSSSRPGSASSIFSARHPFTKTSTQAPKASATIALSDPSTLSLPGSNEGDLIGEASVIPSPEGSPSDALSSVLHGRRRTTSTASYGQPRSSPLSVPSSSTSRPQSSQSALANLASSWGFGRQARHSIAGESNSAHIRAPSTSAGTGGFSNANTGPRTSTPRSPSSSSGHHHGSPTSQNIGRSAPLRPPGSNDILRRYDDILPQERR</sequence>
<feature type="compositionally biased region" description="Low complexity" evidence="8">
    <location>
        <begin position="1064"/>
        <end position="1086"/>
    </location>
</feature>
<feature type="coiled-coil region" evidence="7">
    <location>
        <begin position="552"/>
        <end position="590"/>
    </location>
</feature>
<dbReference type="GO" id="GO:0019901">
    <property type="term" value="F:protein kinase binding"/>
    <property type="evidence" value="ECO:0007669"/>
    <property type="project" value="TreeGrafter"/>
</dbReference>
<evidence type="ECO:0000259" key="9">
    <source>
        <dbReference type="Pfam" id="PF04108"/>
    </source>
</evidence>